<keyword evidence="2" id="KW-0378">Hydrolase</keyword>
<feature type="domain" description="HNH nuclease" evidence="1">
    <location>
        <begin position="258"/>
        <end position="301"/>
    </location>
</feature>
<keyword evidence="2" id="KW-0255">Endonuclease</keyword>
<accession>A0A7X2T4E0</accession>
<reference evidence="2 3" key="1">
    <citation type="submission" date="2019-08" db="EMBL/GenBank/DDBJ databases">
        <title>In-depth cultivation of the pig gut microbiome towards novel bacterial diversity and tailored functional studies.</title>
        <authorList>
            <person name="Wylensek D."/>
            <person name="Hitch T.C.A."/>
            <person name="Clavel T."/>
        </authorList>
    </citation>
    <scope>NUCLEOTIDE SEQUENCE [LARGE SCALE GENOMIC DNA]</scope>
    <source>
        <strain evidence="2 3">LKV-178-WT-2G</strain>
    </source>
</reference>
<dbReference type="InterPro" id="IPR003615">
    <property type="entry name" value="HNH_nuc"/>
</dbReference>
<dbReference type="AlphaFoldDB" id="A0A7X2T4E0"/>
<evidence type="ECO:0000259" key="1">
    <source>
        <dbReference type="Pfam" id="PF13395"/>
    </source>
</evidence>
<dbReference type="EMBL" id="VUMM01000029">
    <property type="protein sequence ID" value="MSS02360.1"/>
    <property type="molecule type" value="Genomic_DNA"/>
</dbReference>
<protein>
    <submittedName>
        <fullName evidence="2">HNH endonuclease</fullName>
    </submittedName>
</protein>
<dbReference type="Proteomes" id="UP000470082">
    <property type="component" value="Unassembled WGS sequence"/>
</dbReference>
<evidence type="ECO:0000313" key="3">
    <source>
        <dbReference type="Proteomes" id="UP000470082"/>
    </source>
</evidence>
<dbReference type="GO" id="GO:0004519">
    <property type="term" value="F:endonuclease activity"/>
    <property type="evidence" value="ECO:0007669"/>
    <property type="project" value="UniProtKB-KW"/>
</dbReference>
<evidence type="ECO:0000313" key="2">
    <source>
        <dbReference type="EMBL" id="MSS02360.1"/>
    </source>
</evidence>
<keyword evidence="3" id="KW-1185">Reference proteome</keyword>
<keyword evidence="2" id="KW-0540">Nuclease</keyword>
<proteinExistence type="predicted"/>
<sequence length="384" mass="45693">MNLKISNNIVYQNDLDIDSFSSMLDDPTQCYKFYWLDAILTLVKRGNKEIKFDDIVNEMIVGAWYSVSKYHLKLGPTVLGKCENYLEHAIHILLDSCDINEKMNLENIRIIVEKSDEILKVDKINIIKNVPYRLLAPFLKKYIKEKDFNGGKKALIDKINSINNKVLLPYTITYDNGYNKKIILNEEWIRFINDNFDILKNWIQLKKIFFLQKRNPGVPGIIYKLGDESEKRRLGKARDLWKLYSEIKKEPLMDIYTEDYLIDNQFDLDHFIPWTYIANDELWNLTPMTKSLNCSKSNNLPDWDTYFFRMAKNQFSLYELIFNNEIMHKKFELCKNDNLNSIWAQETLFIPGYKKDEFIHVLEKNMKPIYNNAYSIGFRVWKVK</sequence>
<dbReference type="Pfam" id="PF13395">
    <property type="entry name" value="HNH_4"/>
    <property type="match status" value="1"/>
</dbReference>
<dbReference type="Gene3D" id="1.10.30.50">
    <property type="match status" value="1"/>
</dbReference>
<comment type="caution">
    <text evidence="2">The sequence shown here is derived from an EMBL/GenBank/DDBJ whole genome shotgun (WGS) entry which is preliminary data.</text>
</comment>
<name>A0A7X2T4E0_9FIRM</name>
<gene>
    <name evidence="2" type="ORF">FYJ50_09715</name>
</gene>
<organism evidence="2 3">
    <name type="scientific">Floccifex porci</name>
    <dbReference type="NCBI Taxonomy" id="2606629"/>
    <lineage>
        <taxon>Bacteria</taxon>
        <taxon>Bacillati</taxon>
        <taxon>Bacillota</taxon>
        <taxon>Erysipelotrichia</taxon>
        <taxon>Erysipelotrichales</taxon>
        <taxon>Erysipelotrichaceae</taxon>
        <taxon>Floccifex</taxon>
    </lineage>
</organism>
<dbReference type="RefSeq" id="WP_154461487.1">
    <property type="nucleotide sequence ID" value="NZ_VUMM01000029.1"/>
</dbReference>